<name>A0A914GX86_GLORO</name>
<proteinExistence type="predicted"/>
<reference evidence="2" key="1">
    <citation type="submission" date="2022-11" db="UniProtKB">
        <authorList>
            <consortium name="WormBaseParasite"/>
        </authorList>
    </citation>
    <scope>IDENTIFICATION</scope>
</reference>
<dbReference type="AlphaFoldDB" id="A0A914GX86"/>
<organism evidence="1 2">
    <name type="scientific">Globodera rostochiensis</name>
    <name type="common">Golden nematode worm</name>
    <name type="synonym">Heterodera rostochiensis</name>
    <dbReference type="NCBI Taxonomy" id="31243"/>
    <lineage>
        <taxon>Eukaryota</taxon>
        <taxon>Metazoa</taxon>
        <taxon>Ecdysozoa</taxon>
        <taxon>Nematoda</taxon>
        <taxon>Chromadorea</taxon>
        <taxon>Rhabditida</taxon>
        <taxon>Tylenchina</taxon>
        <taxon>Tylenchomorpha</taxon>
        <taxon>Tylenchoidea</taxon>
        <taxon>Heteroderidae</taxon>
        <taxon>Heteroderinae</taxon>
        <taxon>Globodera</taxon>
    </lineage>
</organism>
<sequence>MDALRRAEPNCSRLVADLTRVYPGLFLFKSDGTKRQRDELMETDRQLTIRVASGGAGSARTEDEKKVALAEECDPAERTSGCGEGKVCAELKEAEKNGTDGRGAGRCVTNRFASSVDQLFHCDSSTCDSSTAECVPFSSSSVAPRGQPAACRCRPGLVPLSTTDDRSFPFRCGRANKGISTALCMLPLAFALRKDDMLEEDGGTTDAKNGG</sequence>
<dbReference type="WBParaSite" id="Gr19_v10_g12196.t1">
    <property type="protein sequence ID" value="Gr19_v10_g12196.t1"/>
    <property type="gene ID" value="Gr19_v10_g12196"/>
</dbReference>
<evidence type="ECO:0000313" key="1">
    <source>
        <dbReference type="Proteomes" id="UP000887572"/>
    </source>
</evidence>
<dbReference type="Proteomes" id="UP000887572">
    <property type="component" value="Unplaced"/>
</dbReference>
<evidence type="ECO:0000313" key="2">
    <source>
        <dbReference type="WBParaSite" id="Gr19_v10_g12196.t1"/>
    </source>
</evidence>
<protein>
    <submittedName>
        <fullName evidence="2">Uncharacterized protein</fullName>
    </submittedName>
</protein>
<accession>A0A914GX86</accession>
<keyword evidence="1" id="KW-1185">Reference proteome</keyword>